<evidence type="ECO:0000313" key="3">
    <source>
        <dbReference type="Proteomes" id="UP000177682"/>
    </source>
</evidence>
<dbReference type="InterPro" id="IPR050570">
    <property type="entry name" value="Cell_wall_metabolism_enzyme"/>
</dbReference>
<dbReference type="SUPFAM" id="SSF51261">
    <property type="entry name" value="Duplicated hybrid motif"/>
    <property type="match status" value="1"/>
</dbReference>
<protein>
    <recommendedName>
        <fullName evidence="1">M23ase beta-sheet core domain-containing protein</fullName>
    </recommendedName>
</protein>
<dbReference type="CDD" id="cd12797">
    <property type="entry name" value="M23_peptidase"/>
    <property type="match status" value="1"/>
</dbReference>
<reference evidence="2 3" key="1">
    <citation type="journal article" date="2016" name="Nat. Commun.">
        <title>Thousands of microbial genomes shed light on interconnected biogeochemical processes in an aquifer system.</title>
        <authorList>
            <person name="Anantharaman K."/>
            <person name="Brown C.T."/>
            <person name="Hug L.A."/>
            <person name="Sharon I."/>
            <person name="Castelle C.J."/>
            <person name="Probst A.J."/>
            <person name="Thomas B.C."/>
            <person name="Singh A."/>
            <person name="Wilkins M.J."/>
            <person name="Karaoz U."/>
            <person name="Brodie E.L."/>
            <person name="Williams K.H."/>
            <person name="Hubbard S.S."/>
            <person name="Banfield J.F."/>
        </authorList>
    </citation>
    <scope>NUCLEOTIDE SEQUENCE [LARGE SCALE GENOMIC DNA]</scope>
</reference>
<dbReference type="Pfam" id="PF01551">
    <property type="entry name" value="Peptidase_M23"/>
    <property type="match status" value="1"/>
</dbReference>
<dbReference type="PANTHER" id="PTHR21666">
    <property type="entry name" value="PEPTIDASE-RELATED"/>
    <property type="match status" value="1"/>
</dbReference>
<dbReference type="Gene3D" id="2.70.70.10">
    <property type="entry name" value="Glucose Permease (Domain IIA)"/>
    <property type="match status" value="1"/>
</dbReference>
<organism evidence="2 3">
    <name type="scientific">Candidatus Doudnabacteria bacterium RIFCSPHIGHO2_12_FULL_48_16</name>
    <dbReference type="NCBI Taxonomy" id="1817838"/>
    <lineage>
        <taxon>Bacteria</taxon>
        <taxon>Candidatus Doudnaibacteriota</taxon>
    </lineage>
</organism>
<feature type="domain" description="M23ase beta-sheet core" evidence="1">
    <location>
        <begin position="86"/>
        <end position="187"/>
    </location>
</feature>
<dbReference type="InterPro" id="IPR011055">
    <property type="entry name" value="Dup_hybrid_motif"/>
</dbReference>
<dbReference type="GO" id="GO:0004222">
    <property type="term" value="F:metalloendopeptidase activity"/>
    <property type="evidence" value="ECO:0007669"/>
    <property type="project" value="TreeGrafter"/>
</dbReference>
<evidence type="ECO:0000313" key="2">
    <source>
        <dbReference type="EMBL" id="OGE89768.1"/>
    </source>
</evidence>
<dbReference type="PANTHER" id="PTHR21666:SF270">
    <property type="entry name" value="MUREIN HYDROLASE ACTIVATOR ENVC"/>
    <property type="match status" value="1"/>
</dbReference>
<sequence length="211" mass="23110">MHFDLNKTIGIGLVALLALLASSLHQKDSRKAEMTVATAMYQEEVLPQKVLVDPIDRAGQRVTKKSFGTYVTPKNSPVAPERFTGFHTGTDFETFAEEADVDVSVYAICDGSIVDKKTAAGYGGYLIQSCSINHQPITVVYGHLNLNSVAKNKGNPLTAGERIGVLGQPPQETGGERKHLHLGIHKGMKIDTRGYVQKESELTAWMDWEKL</sequence>
<dbReference type="AlphaFoldDB" id="A0A1F5PIJ3"/>
<comment type="caution">
    <text evidence="2">The sequence shown here is derived from an EMBL/GenBank/DDBJ whole genome shotgun (WGS) entry which is preliminary data.</text>
</comment>
<dbReference type="InterPro" id="IPR016047">
    <property type="entry name" value="M23ase_b-sheet_dom"/>
</dbReference>
<name>A0A1F5PIJ3_9BACT</name>
<evidence type="ECO:0000259" key="1">
    <source>
        <dbReference type="Pfam" id="PF01551"/>
    </source>
</evidence>
<dbReference type="EMBL" id="MFEY01000008">
    <property type="protein sequence ID" value="OGE89768.1"/>
    <property type="molecule type" value="Genomic_DNA"/>
</dbReference>
<accession>A0A1F5PIJ3</accession>
<proteinExistence type="predicted"/>
<dbReference type="Proteomes" id="UP000177682">
    <property type="component" value="Unassembled WGS sequence"/>
</dbReference>
<gene>
    <name evidence="2" type="ORF">A3E29_00050</name>
</gene>